<feature type="domain" description="UspA" evidence="5">
    <location>
        <begin position="4"/>
        <end position="145"/>
    </location>
</feature>
<evidence type="ECO:0000256" key="2">
    <source>
        <dbReference type="ARBA" id="ARBA00008791"/>
    </source>
</evidence>
<name>A0A2V1GWG7_9GAMM</name>
<dbReference type="Proteomes" id="UP000244906">
    <property type="component" value="Unassembled WGS sequence"/>
</dbReference>
<dbReference type="GO" id="GO:0005737">
    <property type="term" value="C:cytoplasm"/>
    <property type="evidence" value="ECO:0007669"/>
    <property type="project" value="UniProtKB-SubCell"/>
</dbReference>
<comment type="similarity">
    <text evidence="2">Belongs to the universal stress protein A family.</text>
</comment>
<dbReference type="PANTHER" id="PTHR47892:SF1">
    <property type="entry name" value="UNIVERSAL STRESS PROTEIN E"/>
    <property type="match status" value="1"/>
</dbReference>
<organism evidence="6 7">
    <name type="scientific">Pelagibaculum spongiae</name>
    <dbReference type="NCBI Taxonomy" id="2080658"/>
    <lineage>
        <taxon>Bacteria</taxon>
        <taxon>Pseudomonadati</taxon>
        <taxon>Pseudomonadota</taxon>
        <taxon>Gammaproteobacteria</taxon>
        <taxon>Oceanospirillales</taxon>
        <taxon>Pelagibaculum</taxon>
    </lineage>
</organism>
<evidence type="ECO:0000256" key="1">
    <source>
        <dbReference type="ARBA" id="ARBA00004496"/>
    </source>
</evidence>
<protein>
    <recommendedName>
        <fullName evidence="5">UspA domain-containing protein</fullName>
    </recommendedName>
</protein>
<evidence type="ECO:0000256" key="4">
    <source>
        <dbReference type="ARBA" id="ARBA00037131"/>
    </source>
</evidence>
<feature type="domain" description="UspA" evidence="5">
    <location>
        <begin position="154"/>
        <end position="298"/>
    </location>
</feature>
<dbReference type="EMBL" id="QDDL01000011">
    <property type="protein sequence ID" value="PVZ64992.1"/>
    <property type="molecule type" value="Genomic_DNA"/>
</dbReference>
<dbReference type="PANTHER" id="PTHR47892">
    <property type="entry name" value="UNIVERSAL STRESS PROTEIN E"/>
    <property type="match status" value="1"/>
</dbReference>
<dbReference type="AlphaFoldDB" id="A0A2V1GWG7"/>
<gene>
    <name evidence="6" type="ORF">DC094_19220</name>
</gene>
<evidence type="ECO:0000259" key="5">
    <source>
        <dbReference type="Pfam" id="PF00582"/>
    </source>
</evidence>
<dbReference type="SUPFAM" id="SSF52402">
    <property type="entry name" value="Adenine nucleotide alpha hydrolases-like"/>
    <property type="match status" value="2"/>
</dbReference>
<dbReference type="OrthoDB" id="239260at2"/>
<evidence type="ECO:0000313" key="7">
    <source>
        <dbReference type="Proteomes" id="UP000244906"/>
    </source>
</evidence>
<reference evidence="6 7" key="1">
    <citation type="submission" date="2018-04" db="EMBL/GenBank/DDBJ databases">
        <title>Thalassorhabdus spongiae gen. nov., sp. nov., isolated from a marine sponge in South-West Iceland.</title>
        <authorList>
            <person name="Knobloch S."/>
            <person name="Daussin A."/>
            <person name="Johannsson R."/>
            <person name="Marteinsson V.T."/>
        </authorList>
    </citation>
    <scope>NUCLEOTIDE SEQUENCE [LARGE SCALE GENOMIC DNA]</scope>
    <source>
        <strain evidence="6 7">Hp12</strain>
    </source>
</reference>
<dbReference type="RefSeq" id="WP_116688747.1">
    <property type="nucleotide sequence ID" value="NZ_CAWNYD010000011.1"/>
</dbReference>
<proteinExistence type="inferred from homology"/>
<evidence type="ECO:0000313" key="6">
    <source>
        <dbReference type="EMBL" id="PVZ64992.1"/>
    </source>
</evidence>
<sequence>MNTYSKILVVIDPELEQHPSLNKAVHLAKQYQAKLELFISDYDPLLATSYLFDAPSLERATQTLHNRHCKLLERMADSIRQQGIETTCDVRWQQRPADCILDKAEESGADLIVRCSHPNDGQDLPFSHTDWDLIREASVPLLLVKHQPWQASPKILVAIDPMHTRAESIKLEQKLLGEGTALAEKLSGEVHALHAFDPSKLEMHIEAGVIRFPDTPGHIRELHKAAFAETIKQSSIDPANQHLLEAVPEKGIVDFAKKNSYDITVMGAISRSAIERVLIGHTAEKILEKISSDLLIIKP</sequence>
<dbReference type="Pfam" id="PF00582">
    <property type="entry name" value="Usp"/>
    <property type="match status" value="2"/>
</dbReference>
<keyword evidence="3" id="KW-0963">Cytoplasm</keyword>
<accession>A0A2V1GWG7</accession>
<dbReference type="Gene3D" id="3.40.50.12370">
    <property type="match status" value="1"/>
</dbReference>
<comment type="function">
    <text evidence="4">Required for resistance to DNA-damaging agents.</text>
</comment>
<evidence type="ECO:0000256" key="3">
    <source>
        <dbReference type="ARBA" id="ARBA00022490"/>
    </source>
</evidence>
<keyword evidence="7" id="KW-1185">Reference proteome</keyword>
<comment type="caution">
    <text evidence="6">The sequence shown here is derived from an EMBL/GenBank/DDBJ whole genome shotgun (WGS) entry which is preliminary data.</text>
</comment>
<dbReference type="InterPro" id="IPR006016">
    <property type="entry name" value="UspA"/>
</dbReference>
<comment type="subcellular location">
    <subcellularLocation>
        <location evidence="1">Cytoplasm</location>
    </subcellularLocation>
</comment>